<dbReference type="InterPro" id="IPR028978">
    <property type="entry name" value="Chorismate_lyase_/UTRA_dom_sf"/>
</dbReference>
<keyword evidence="2" id="KW-1185">Reference proteome</keyword>
<reference evidence="1" key="1">
    <citation type="journal article" date="2014" name="Int. J. Syst. Evol. Microbiol.">
        <title>Complete genome sequence of Corynebacterium casei LMG S-19264T (=DSM 44701T), isolated from a smear-ripened cheese.</title>
        <authorList>
            <consortium name="US DOE Joint Genome Institute (JGI-PGF)"/>
            <person name="Walter F."/>
            <person name="Albersmeier A."/>
            <person name="Kalinowski J."/>
            <person name="Ruckert C."/>
        </authorList>
    </citation>
    <scope>NUCLEOTIDE SEQUENCE</scope>
    <source>
        <strain evidence="1">CGMCC 1.3617</strain>
    </source>
</reference>
<dbReference type="EMBL" id="BMKW01000008">
    <property type="protein sequence ID" value="GGJ24980.1"/>
    <property type="molecule type" value="Genomic_DNA"/>
</dbReference>
<gene>
    <name evidence="1" type="ORF">GCM10011320_35420</name>
</gene>
<dbReference type="SUPFAM" id="SSF64288">
    <property type="entry name" value="Chorismate lyase-like"/>
    <property type="match status" value="1"/>
</dbReference>
<evidence type="ECO:0008006" key="3">
    <source>
        <dbReference type="Google" id="ProtNLM"/>
    </source>
</evidence>
<name>A0A917KQF5_9PROT</name>
<evidence type="ECO:0000313" key="2">
    <source>
        <dbReference type="Proteomes" id="UP000661507"/>
    </source>
</evidence>
<dbReference type="AlphaFoldDB" id="A0A917KQF5"/>
<reference evidence="1" key="2">
    <citation type="submission" date="2020-09" db="EMBL/GenBank/DDBJ databases">
        <authorList>
            <person name="Sun Q."/>
            <person name="Zhou Y."/>
        </authorList>
    </citation>
    <scope>NUCLEOTIDE SEQUENCE</scope>
    <source>
        <strain evidence="1">CGMCC 1.3617</strain>
    </source>
</reference>
<accession>A0A917KQF5</accession>
<dbReference type="Gene3D" id="3.40.1410.10">
    <property type="entry name" value="Chorismate lyase-like"/>
    <property type="match status" value="1"/>
</dbReference>
<protein>
    <recommendedName>
        <fullName evidence="3">Chorismate lyase</fullName>
    </recommendedName>
</protein>
<comment type="caution">
    <text evidence="1">The sequence shown here is derived from an EMBL/GenBank/DDBJ whole genome shotgun (WGS) entry which is preliminary data.</text>
</comment>
<evidence type="ECO:0000313" key="1">
    <source>
        <dbReference type="EMBL" id="GGJ24980.1"/>
    </source>
</evidence>
<sequence length="154" mass="17044">MARRLRETTSATRLLAAWCAERGIGEGPIRAERHPALPTPPEAAAIAVLLEADRTTPLRHRRVTLWRGAAALSDCDIWWLPGRIAPSMRHALDTTDRPFGLVVEALHPTRRTLAEALLPGGGAHVLDHRALLLAGSPPRPCALVRERYRRRLVE</sequence>
<proteinExistence type="predicted"/>
<dbReference type="Proteomes" id="UP000661507">
    <property type="component" value="Unassembled WGS sequence"/>
</dbReference>
<organism evidence="1 2">
    <name type="scientific">Neoroseomonas lacus</name>
    <dbReference type="NCBI Taxonomy" id="287609"/>
    <lineage>
        <taxon>Bacteria</taxon>
        <taxon>Pseudomonadati</taxon>
        <taxon>Pseudomonadota</taxon>
        <taxon>Alphaproteobacteria</taxon>
        <taxon>Acetobacterales</taxon>
        <taxon>Acetobacteraceae</taxon>
        <taxon>Neoroseomonas</taxon>
    </lineage>
</organism>